<dbReference type="RefSeq" id="WP_066060239.1">
    <property type="nucleotide sequence ID" value="NZ_CP013015.1"/>
</dbReference>
<dbReference type="OrthoDB" id="9769600at2"/>
<dbReference type="SUPFAM" id="SSF54373">
    <property type="entry name" value="FAD-linked reductases, C-terminal domain"/>
    <property type="match status" value="1"/>
</dbReference>
<dbReference type="SUPFAM" id="SSF51971">
    <property type="entry name" value="Nucleotide-binding domain"/>
    <property type="match status" value="1"/>
</dbReference>
<evidence type="ECO:0000256" key="3">
    <source>
        <dbReference type="ARBA" id="ARBA00022630"/>
    </source>
</evidence>
<proteinExistence type="inferred from homology"/>
<keyword evidence="3" id="KW-0285">Flavoprotein</keyword>
<dbReference type="GO" id="GO:0008767">
    <property type="term" value="F:UDP-galactopyranose mutase activity"/>
    <property type="evidence" value="ECO:0007669"/>
    <property type="project" value="UniProtKB-EC"/>
</dbReference>
<evidence type="ECO:0000256" key="4">
    <source>
        <dbReference type="ARBA" id="ARBA00022827"/>
    </source>
</evidence>
<accession>A0A7U4QID8</accession>
<dbReference type="GO" id="GO:0005829">
    <property type="term" value="C:cytosol"/>
    <property type="evidence" value="ECO:0007669"/>
    <property type="project" value="TreeGrafter"/>
</dbReference>
<sequence>MYDVCIVGAGITGITAAAVLAREMNKRVIIVEKREHIGGNCYDYYNGVGILVHKYGPHIFHTKYKKVWDYLSNFTKWLPYTHKVLAFVDGKLVSFPVNIKTLEQLLERHFTEGEMQSWVEKNRVPIEKPKNAEDMVVARMGRFLYETFFKNYTLKQWGIEAKKLSPDVTARIPIRFNRDDRYFTDPYQGIPKDGYTKMFERMLNHKNIELVLNTDYKNVINDIKFNKMVYTGPIDYFFDYQFGPLPYRSLNFAFKTLNQEWFQPVAVVNYPNEFDFTRITEFKHITGQKHSQTSICYEYPQDHVIDKNVPCYPIPKKETQEMYEKYKNRAKKLKTVFFIGRLAEYKYLNMDVCVKRGMESIKMI</sequence>
<evidence type="ECO:0000256" key="1">
    <source>
        <dbReference type="ARBA" id="ARBA00001974"/>
    </source>
</evidence>
<dbReference type="Gene3D" id="3.40.50.720">
    <property type="entry name" value="NAD(P)-binding Rossmann-like Domain"/>
    <property type="match status" value="3"/>
</dbReference>
<evidence type="ECO:0000256" key="2">
    <source>
        <dbReference type="ARBA" id="ARBA00009321"/>
    </source>
</evidence>
<dbReference type="NCBIfam" id="TIGR00031">
    <property type="entry name" value="UDP-GALP_mutase"/>
    <property type="match status" value="1"/>
</dbReference>
<dbReference type="PANTHER" id="PTHR21197">
    <property type="entry name" value="UDP-GALACTOPYRANOSE MUTASE"/>
    <property type="match status" value="1"/>
</dbReference>
<dbReference type="AlphaFoldDB" id="A0A7U4QID8"/>
<gene>
    <name evidence="7" type="ORF">HS1_000112</name>
</gene>
<dbReference type="KEGG" id="daw:HS1_000112"/>
<evidence type="ECO:0000259" key="6">
    <source>
        <dbReference type="Pfam" id="PF03275"/>
    </source>
</evidence>
<organism evidence="7 8">
    <name type="scientific">Desulfofervidus auxilii</name>
    <dbReference type="NCBI Taxonomy" id="1621989"/>
    <lineage>
        <taxon>Bacteria</taxon>
        <taxon>Pseudomonadati</taxon>
        <taxon>Thermodesulfobacteriota</taxon>
        <taxon>Candidatus Desulfofervidia</taxon>
        <taxon>Candidatus Desulfofervidales</taxon>
        <taxon>Candidatus Desulfofervidaceae</taxon>
        <taxon>Candidatus Desulfofervidus</taxon>
    </lineage>
</organism>
<keyword evidence="4" id="KW-0274">FAD</keyword>
<keyword evidence="5 7" id="KW-0413">Isomerase</keyword>
<evidence type="ECO:0000313" key="7">
    <source>
        <dbReference type="EMBL" id="AMM39919.1"/>
    </source>
</evidence>
<dbReference type="EMBL" id="CP013015">
    <property type="protein sequence ID" value="AMM39919.1"/>
    <property type="molecule type" value="Genomic_DNA"/>
</dbReference>
<protein>
    <submittedName>
        <fullName evidence="7">UDP-galactopyranose mutase</fullName>
        <ecNumber evidence="7">5.4.99.9</ecNumber>
    </submittedName>
</protein>
<name>A0A7U4QID8_DESA2</name>
<dbReference type="EC" id="5.4.99.9" evidence="7"/>
<comment type="cofactor">
    <cofactor evidence="1">
        <name>FAD</name>
        <dbReference type="ChEBI" id="CHEBI:57692"/>
    </cofactor>
</comment>
<dbReference type="PANTHER" id="PTHR21197:SF0">
    <property type="entry name" value="UDP-GALACTOPYRANOSE MUTASE"/>
    <property type="match status" value="1"/>
</dbReference>
<evidence type="ECO:0000313" key="8">
    <source>
        <dbReference type="Proteomes" id="UP000070560"/>
    </source>
</evidence>
<dbReference type="InterPro" id="IPR015899">
    <property type="entry name" value="UDP-GalPyranose_mutase_C"/>
</dbReference>
<dbReference type="GO" id="GO:0050660">
    <property type="term" value="F:flavin adenine dinucleotide binding"/>
    <property type="evidence" value="ECO:0007669"/>
    <property type="project" value="TreeGrafter"/>
</dbReference>
<reference evidence="7 8" key="1">
    <citation type="submission" date="2015-10" db="EMBL/GenBank/DDBJ databases">
        <title>Candidatus Desulfofervidus auxilii, a hydrogenotrophic sulfate-reducing bacterium involved in the thermophilic anaerobic oxidation of methane.</title>
        <authorList>
            <person name="Krukenberg V."/>
            <person name="Richter M."/>
            <person name="Wegener G."/>
        </authorList>
    </citation>
    <scope>NUCLEOTIDE SEQUENCE [LARGE SCALE GENOMIC DNA]</scope>
    <source>
        <strain evidence="7 8">HS1</strain>
    </source>
</reference>
<evidence type="ECO:0000256" key="5">
    <source>
        <dbReference type="ARBA" id="ARBA00023235"/>
    </source>
</evidence>
<dbReference type="InterPro" id="IPR004379">
    <property type="entry name" value="UDP-GALP_mutase"/>
</dbReference>
<dbReference type="Pfam" id="PF03275">
    <property type="entry name" value="GLF"/>
    <property type="match status" value="1"/>
</dbReference>
<dbReference type="Proteomes" id="UP000070560">
    <property type="component" value="Chromosome"/>
</dbReference>
<feature type="domain" description="UDP-galactopyranose mutase C-terminal" evidence="6">
    <location>
        <begin position="148"/>
        <end position="347"/>
    </location>
</feature>
<dbReference type="Pfam" id="PF13450">
    <property type="entry name" value="NAD_binding_8"/>
    <property type="match status" value="1"/>
</dbReference>
<comment type="similarity">
    <text evidence="2">Belongs to the UDP-galactopyranose/dTDP-fucopyranose mutase family.</text>
</comment>
<keyword evidence="8" id="KW-1185">Reference proteome</keyword>